<reference evidence="1" key="1">
    <citation type="submission" date="2023-03" db="EMBL/GenBank/DDBJ databases">
        <title>Mating type loci evolution in Malassezia.</title>
        <authorList>
            <person name="Coelho M.A."/>
        </authorList>
    </citation>
    <scope>NUCLEOTIDE SEQUENCE</scope>
    <source>
        <strain evidence="1">CBS 9431</strain>
    </source>
</reference>
<dbReference type="EMBL" id="CP119963">
    <property type="protein sequence ID" value="WFD40525.1"/>
    <property type="molecule type" value="Genomic_DNA"/>
</dbReference>
<protein>
    <submittedName>
        <fullName evidence="1">Uncharacterized protein</fullName>
    </submittedName>
</protein>
<keyword evidence="2" id="KW-1185">Reference proteome</keyword>
<accession>A0AAF0F0J0</accession>
<dbReference type="GeneID" id="85227162"/>
<organism evidence="1 2">
    <name type="scientific">Malassezia japonica</name>
    <dbReference type="NCBI Taxonomy" id="223818"/>
    <lineage>
        <taxon>Eukaryota</taxon>
        <taxon>Fungi</taxon>
        <taxon>Dikarya</taxon>
        <taxon>Basidiomycota</taxon>
        <taxon>Ustilaginomycotina</taxon>
        <taxon>Malasseziomycetes</taxon>
        <taxon>Malasseziales</taxon>
        <taxon>Malasseziaceae</taxon>
        <taxon>Malassezia</taxon>
    </lineage>
</organism>
<dbReference type="Proteomes" id="UP001217754">
    <property type="component" value="Chromosome 6"/>
</dbReference>
<name>A0AAF0F0J0_9BASI</name>
<evidence type="ECO:0000313" key="1">
    <source>
        <dbReference type="EMBL" id="WFD40525.1"/>
    </source>
</evidence>
<dbReference type="RefSeq" id="XP_060123422.1">
    <property type="nucleotide sequence ID" value="XM_060267439.1"/>
</dbReference>
<gene>
    <name evidence="1" type="ORF">MJAP1_003511</name>
</gene>
<proteinExistence type="predicted"/>
<evidence type="ECO:0000313" key="2">
    <source>
        <dbReference type="Proteomes" id="UP001217754"/>
    </source>
</evidence>
<dbReference type="AlphaFoldDB" id="A0AAF0F0J0"/>
<sequence>MLLFMEERFANKPFPKGFHLKKVSKMLEDKNFSEAGLEVLVEAIKNILGGKIGPAKKKLNTNLKLN</sequence>